<sequence>MTAPAIPEQPDPATQARITQLEQLLTNIRIPAEGSFPPINFKMPVPGRLAKYLDGLGVRVIEGYSNNDSQVAHPESTATTVGQG</sequence>
<proteinExistence type="predicted"/>
<protein>
    <submittedName>
        <fullName evidence="1">Uncharacterized protein</fullName>
    </submittedName>
</protein>
<gene>
    <name evidence="1" type="ORF">7S3_67</name>
</gene>
<reference evidence="1" key="1">
    <citation type="submission" date="2017-06" db="EMBL/GenBank/DDBJ databases">
        <title>Novel phages from South African skin metaviromes.</title>
        <authorList>
            <person name="van Zyl L.J."/>
            <person name="Abrahams Y."/>
            <person name="Stander E.A."/>
            <person name="Kirby B.M."/>
            <person name="Clavaud C."/>
            <person name="Farcet C."/>
            <person name="Breton L."/>
            <person name="Trindade M.I."/>
        </authorList>
    </citation>
    <scope>NUCLEOTIDE SEQUENCE</scope>
</reference>
<accession>A0A2H4J2C8</accession>
<name>A0A2H4J2C8_9CAUD</name>
<evidence type="ECO:0000313" key="1">
    <source>
        <dbReference type="EMBL" id="ASN69245.1"/>
    </source>
</evidence>
<dbReference type="EMBL" id="MF417887">
    <property type="protein sequence ID" value="ASN69245.1"/>
    <property type="molecule type" value="Genomic_DNA"/>
</dbReference>
<organism evidence="1">
    <name type="scientific">uncultured Caudovirales phage</name>
    <dbReference type="NCBI Taxonomy" id="2100421"/>
    <lineage>
        <taxon>Viruses</taxon>
        <taxon>Duplodnaviria</taxon>
        <taxon>Heunggongvirae</taxon>
        <taxon>Uroviricota</taxon>
        <taxon>Caudoviricetes</taxon>
        <taxon>Peduoviridae</taxon>
        <taxon>Maltschvirus</taxon>
        <taxon>Maltschvirus maltsch</taxon>
    </lineage>
</organism>